<evidence type="ECO:0000313" key="1">
    <source>
        <dbReference type="EMBL" id="NGZ42900.1"/>
    </source>
</evidence>
<comment type="caution">
    <text evidence="1">The sequence shown here is derived from an EMBL/GenBank/DDBJ whole genome shotgun (WGS) entry which is preliminary data.</text>
</comment>
<sequence length="224" mass="25997">MEIIPTIEKYLNGITTDEFHRYKSWDNCHQSFSVSNQKDSHILELAFYLASWGMYRGSSGLLQKNHLIHKGAVDILFSNKGQKLKCNSIKEVNKSNIKDILILKDILSNHYKNIKFTKGADKPKPISPTDTLLSKILLGTLSCVPAYDKYFINGLKEKKIKNTAFNYNSLNELFDFINNHTTEIDNAQKLILKKTEQHYPVMKILDMYFWQIGYDKEVKNKQKI</sequence>
<name>A0ABX0EZ37_9BACT</name>
<dbReference type="Proteomes" id="UP001318301">
    <property type="component" value="Unassembled WGS sequence"/>
</dbReference>
<evidence type="ECO:0000313" key="2">
    <source>
        <dbReference type="Proteomes" id="UP001318301"/>
    </source>
</evidence>
<keyword evidence="2" id="KW-1185">Reference proteome</keyword>
<proteinExistence type="predicted"/>
<protein>
    <submittedName>
        <fullName evidence="1">Uncharacterized protein</fullName>
    </submittedName>
</protein>
<organism evidence="1 2">
    <name type="scientific">Aquirufa beregesia</name>
    <dbReference type="NCBI Taxonomy" id="2516556"/>
    <lineage>
        <taxon>Bacteria</taxon>
        <taxon>Pseudomonadati</taxon>
        <taxon>Bacteroidota</taxon>
        <taxon>Cytophagia</taxon>
        <taxon>Cytophagales</taxon>
        <taxon>Flectobacillaceae</taxon>
        <taxon>Aquirufa</taxon>
    </lineage>
</organism>
<dbReference type="EMBL" id="SEWW01000001">
    <property type="protein sequence ID" value="NGZ42900.1"/>
    <property type="molecule type" value="Genomic_DNA"/>
</dbReference>
<gene>
    <name evidence="1" type="ORF">EWU23_00250</name>
</gene>
<accession>A0ABX0EZ37</accession>
<reference evidence="1 2" key="1">
    <citation type="submission" date="2019-02" db="EMBL/GenBank/DDBJ databases">
        <title>Genome of a new Bacteroidetes strain.</title>
        <authorList>
            <person name="Pitt A."/>
        </authorList>
    </citation>
    <scope>NUCLEOTIDE SEQUENCE [LARGE SCALE GENOMIC DNA]</scope>
    <source>
        <strain evidence="1 2">50C-KIRBA</strain>
    </source>
</reference>